<accession>E7QSV0</accession>
<reference evidence="4" key="2">
    <citation type="submission" date="2016-11" db="EMBL/GenBank/DDBJ databases">
        <authorList>
            <person name="Varghese N."/>
            <person name="Submissions S."/>
        </authorList>
    </citation>
    <scope>NUCLEOTIDE SEQUENCE [LARGE SCALE GENOMIC DNA]</scope>
    <source>
        <strain evidence="4">DX253</strain>
    </source>
</reference>
<keyword evidence="1" id="KW-0808">Transferase</keyword>
<sequence>MRVGIVPSTDGDVVEEIEGALGDEAEPTTSEDTGTVLDANPTVVVAVGEQAVTNLVRAGVSVPVLPVDAGPGLESVAPDDIEPAVADLLAGEWTTVDRPLLSATVDGEHVADALFDATLVTSEPARISEYSVRVAGEEVSQFRADAVVVATPTGSLGYAHDAGGPVVERGTGVVSVVPVAPFAIHVDNWVLRGPVTLAVERDEDAVELLADDRSVRPVRPHEPVEVAFDGSMELVSVESSRPFFDE</sequence>
<dbReference type="PANTHER" id="PTHR20275">
    <property type="entry name" value="NAD KINASE"/>
    <property type="match status" value="1"/>
</dbReference>
<dbReference type="Proteomes" id="UP000184203">
    <property type="component" value="Unassembled WGS sequence"/>
</dbReference>
<protein>
    <submittedName>
        <fullName evidence="1">ATP-NAD/AcoX kinase</fullName>
    </submittedName>
    <submittedName>
        <fullName evidence="2">NAD+ kinase</fullName>
    </submittedName>
</protein>
<evidence type="ECO:0000313" key="4">
    <source>
        <dbReference type="Proteomes" id="UP000184203"/>
    </source>
</evidence>
<organism evidence="1 3">
    <name type="scientific">Haladaptatus paucihalophilus DX253</name>
    <dbReference type="NCBI Taxonomy" id="797209"/>
    <lineage>
        <taxon>Archaea</taxon>
        <taxon>Methanobacteriati</taxon>
        <taxon>Methanobacteriota</taxon>
        <taxon>Stenosarchaea group</taxon>
        <taxon>Halobacteria</taxon>
        <taxon>Halobacteriales</taxon>
        <taxon>Haladaptataceae</taxon>
        <taxon>Haladaptatus</taxon>
    </lineage>
</organism>
<dbReference type="OrthoDB" id="170401at2157"/>
<evidence type="ECO:0000313" key="3">
    <source>
        <dbReference type="Proteomes" id="UP000003751"/>
    </source>
</evidence>
<reference evidence="2" key="3">
    <citation type="submission" date="2016-11" db="EMBL/GenBank/DDBJ databases">
        <authorList>
            <person name="Jaros S."/>
            <person name="Januszkiewicz K."/>
            <person name="Wedrychowicz H."/>
        </authorList>
    </citation>
    <scope>NUCLEOTIDE SEQUENCE [LARGE SCALE GENOMIC DNA]</scope>
    <source>
        <strain evidence="2">DX253</strain>
    </source>
</reference>
<dbReference type="Pfam" id="PF20143">
    <property type="entry name" value="NAD_kinase_C"/>
    <property type="match status" value="1"/>
</dbReference>
<dbReference type="SUPFAM" id="SSF111331">
    <property type="entry name" value="NAD kinase/diacylglycerol kinase-like"/>
    <property type="match status" value="1"/>
</dbReference>
<gene>
    <name evidence="2" type="ORF">SAMN05444342_0513</name>
    <name evidence="1" type="ORF">ZOD2009_09378</name>
</gene>
<dbReference type="GO" id="GO:0019674">
    <property type="term" value="P:NAD+ metabolic process"/>
    <property type="evidence" value="ECO:0007669"/>
    <property type="project" value="InterPro"/>
</dbReference>
<dbReference type="Proteomes" id="UP000003751">
    <property type="component" value="Unassembled WGS sequence"/>
</dbReference>
<dbReference type="InterPro" id="IPR017437">
    <property type="entry name" value="ATP-NAD_kinase_PpnK-typ_C"/>
</dbReference>
<keyword evidence="1" id="KW-0418">Kinase</keyword>
<keyword evidence="4" id="KW-1185">Reference proteome</keyword>
<dbReference type="GO" id="GO:0003951">
    <property type="term" value="F:NAD+ kinase activity"/>
    <property type="evidence" value="ECO:0007669"/>
    <property type="project" value="InterPro"/>
</dbReference>
<evidence type="ECO:0000313" key="1">
    <source>
        <dbReference type="EMBL" id="EFW92509.1"/>
    </source>
</evidence>
<dbReference type="InterPro" id="IPR016064">
    <property type="entry name" value="NAD/diacylglycerol_kinase_sf"/>
</dbReference>
<evidence type="ECO:0000313" key="2">
    <source>
        <dbReference type="EMBL" id="SHK08303.1"/>
    </source>
</evidence>
<name>E7QSV0_HALPU</name>
<dbReference type="EMBL" id="FRAN01000001">
    <property type="protein sequence ID" value="SHK08303.1"/>
    <property type="molecule type" value="Genomic_DNA"/>
</dbReference>
<dbReference type="PATRIC" id="fig|797209.4.peg.1875"/>
<proteinExistence type="predicted"/>
<dbReference type="Gene3D" id="2.60.200.30">
    <property type="entry name" value="Probable inorganic polyphosphate/atp-NAD kinase, domain 2"/>
    <property type="match status" value="1"/>
</dbReference>
<reference evidence="1 3" key="1">
    <citation type="journal article" date="2014" name="ISME J.">
        <title>Trehalose/2-sulfotrehalose biosynthesis and glycine-betaine uptake are widely spread mechanisms for osmoadaptation in the Halobacteriales.</title>
        <authorList>
            <person name="Youssef N.H."/>
            <person name="Savage-Ashlock K.N."/>
            <person name="McCully A.L."/>
            <person name="Luedtke B."/>
            <person name="Shaw E.I."/>
            <person name="Hoff W.D."/>
            <person name="Elshahed M.S."/>
        </authorList>
    </citation>
    <scope>NUCLEOTIDE SEQUENCE [LARGE SCALE GENOMIC DNA]</scope>
    <source>
        <strain evidence="1 3">DX253</strain>
    </source>
</reference>
<dbReference type="InterPro" id="IPR017438">
    <property type="entry name" value="ATP-NAD_kinase_N"/>
</dbReference>
<dbReference type="RefSeq" id="WP_007979136.1">
    <property type="nucleotide sequence ID" value="NZ_AEMG01000007.1"/>
</dbReference>
<dbReference type="Gene3D" id="3.40.50.10330">
    <property type="entry name" value="Probable inorganic polyphosphate/atp-NAD kinase, domain 1"/>
    <property type="match status" value="1"/>
</dbReference>
<dbReference type="GO" id="GO:0006741">
    <property type="term" value="P:NADP+ biosynthetic process"/>
    <property type="evidence" value="ECO:0007669"/>
    <property type="project" value="TreeGrafter"/>
</dbReference>
<dbReference type="STRING" id="797209.GCA_000376445_00426"/>
<dbReference type="eggNOG" id="arCOG01348">
    <property type="taxonomic scope" value="Archaea"/>
</dbReference>
<dbReference type="EMBL" id="AEMG01000007">
    <property type="protein sequence ID" value="EFW92509.1"/>
    <property type="molecule type" value="Genomic_DNA"/>
</dbReference>
<dbReference type="AlphaFoldDB" id="E7QSV0"/>
<dbReference type="PANTHER" id="PTHR20275:SF43">
    <property type="entry name" value="BIFUNCTIONAL NADP PHOSPHATASE_NAD KINASE"/>
    <property type="match status" value="1"/>
</dbReference>